<dbReference type="GO" id="GO:0005829">
    <property type="term" value="C:cytosol"/>
    <property type="evidence" value="ECO:0007669"/>
    <property type="project" value="TreeGrafter"/>
</dbReference>
<dbReference type="PANTHER" id="PTHR32170:SF3">
    <property type="entry name" value="PROTEASOME ACTIVATOR COMPLEX SUBUNIT 4"/>
    <property type="match status" value="1"/>
</dbReference>
<dbReference type="AlphaFoldDB" id="A0A5C6PUH1"/>
<evidence type="ECO:0000313" key="2">
    <source>
        <dbReference type="Proteomes" id="UP000324091"/>
    </source>
</evidence>
<gene>
    <name evidence="1" type="ORF">D4764_01G0021450</name>
</gene>
<dbReference type="GO" id="GO:0010499">
    <property type="term" value="P:proteasomal ubiquitin-independent protein catabolic process"/>
    <property type="evidence" value="ECO:0007669"/>
    <property type="project" value="TreeGrafter"/>
</dbReference>
<dbReference type="GO" id="GO:0016504">
    <property type="term" value="F:peptidase activator activity"/>
    <property type="evidence" value="ECO:0007669"/>
    <property type="project" value="InterPro"/>
</dbReference>
<keyword evidence="2" id="KW-1185">Reference proteome</keyword>
<organism evidence="1 2">
    <name type="scientific">Takifugu flavidus</name>
    <name type="common">sansaifugu</name>
    <dbReference type="NCBI Taxonomy" id="433684"/>
    <lineage>
        <taxon>Eukaryota</taxon>
        <taxon>Metazoa</taxon>
        <taxon>Chordata</taxon>
        <taxon>Craniata</taxon>
        <taxon>Vertebrata</taxon>
        <taxon>Euteleostomi</taxon>
        <taxon>Actinopterygii</taxon>
        <taxon>Neopterygii</taxon>
        <taxon>Teleostei</taxon>
        <taxon>Neoteleostei</taxon>
        <taxon>Acanthomorphata</taxon>
        <taxon>Eupercaria</taxon>
        <taxon>Tetraodontiformes</taxon>
        <taxon>Tetradontoidea</taxon>
        <taxon>Tetraodontidae</taxon>
        <taxon>Takifugu</taxon>
    </lineage>
</organism>
<dbReference type="GO" id="GO:1990111">
    <property type="term" value="C:spermatoproteasome complex"/>
    <property type="evidence" value="ECO:0007669"/>
    <property type="project" value="TreeGrafter"/>
</dbReference>
<accession>A0A5C6PUH1</accession>
<name>A0A5C6PUH1_9TELE</name>
<dbReference type="EMBL" id="RHFK02000001">
    <property type="protein sequence ID" value="TWW82330.1"/>
    <property type="molecule type" value="Genomic_DNA"/>
</dbReference>
<evidence type="ECO:0000313" key="1">
    <source>
        <dbReference type="EMBL" id="TWW82330.1"/>
    </source>
</evidence>
<keyword evidence="1" id="KW-0647">Proteasome</keyword>
<sequence>MSHVSCPPPCPIRFLKLYGRRFSRDDHVLFIKLLYELVTLPPLEPHTTQGYARLLIQLLKKKELLSRDDLQLPWRPLYDLYESVVYSKTEHLGLIWFPRYVPALLQELHAPLHKVLEGSSGFCRMDPESRFVHF</sequence>
<reference evidence="1 2" key="1">
    <citation type="submission" date="2019-04" db="EMBL/GenBank/DDBJ databases">
        <title>Chromosome genome assembly for Takifugu flavidus.</title>
        <authorList>
            <person name="Xiao S."/>
        </authorList>
    </citation>
    <scope>NUCLEOTIDE SEQUENCE [LARGE SCALE GENOMIC DNA]</scope>
    <source>
        <strain evidence="1">HTHZ2018</strain>
        <tissue evidence="1">Muscle</tissue>
    </source>
</reference>
<proteinExistence type="predicted"/>
<dbReference type="InterPro" id="IPR035309">
    <property type="entry name" value="PSME4"/>
</dbReference>
<dbReference type="PANTHER" id="PTHR32170">
    <property type="entry name" value="PROTEASOME ACTIVATOR COMPLEX SUBUNIT 4"/>
    <property type="match status" value="1"/>
</dbReference>
<dbReference type="GO" id="GO:0070628">
    <property type="term" value="F:proteasome binding"/>
    <property type="evidence" value="ECO:0007669"/>
    <property type="project" value="InterPro"/>
</dbReference>
<comment type="caution">
    <text evidence="1">The sequence shown here is derived from an EMBL/GenBank/DDBJ whole genome shotgun (WGS) entry which is preliminary data.</text>
</comment>
<dbReference type="GO" id="GO:0005634">
    <property type="term" value="C:nucleus"/>
    <property type="evidence" value="ECO:0007669"/>
    <property type="project" value="TreeGrafter"/>
</dbReference>
<dbReference type="Proteomes" id="UP000324091">
    <property type="component" value="Chromosome 1"/>
</dbReference>
<protein>
    <submittedName>
        <fullName evidence="1">Proteasome activator complex subunit 4B</fullName>
    </submittedName>
</protein>